<keyword evidence="8" id="KW-0479">Metal-binding</keyword>
<comment type="cofactor">
    <cofactor evidence="4">
        <name>Zn(2+)</name>
        <dbReference type="ChEBI" id="CHEBI:29105"/>
    </cofactor>
</comment>
<evidence type="ECO:0000256" key="5">
    <source>
        <dbReference type="ARBA" id="ARBA00001954"/>
    </source>
</evidence>
<organism evidence="10 11">
    <name type="scientific">Faecalibacillus intestinalis</name>
    <dbReference type="NCBI Taxonomy" id="1982626"/>
    <lineage>
        <taxon>Bacteria</taxon>
        <taxon>Bacillati</taxon>
        <taxon>Bacillota</taxon>
        <taxon>Erysipelotrichia</taxon>
        <taxon>Erysipelotrichales</taxon>
        <taxon>Coprobacillaceae</taxon>
        <taxon>Faecalibacillus</taxon>
    </lineage>
</organism>
<dbReference type="KEGG" id="fit:Fi14EGH31_02880"/>
<reference evidence="11" key="1">
    <citation type="submission" date="2020-09" db="EMBL/GenBank/DDBJ databases">
        <title>Complete genome sequencing of Faecalibacillus intestinalis strain 14EGH31.</title>
        <authorList>
            <person name="Sakamoto M."/>
            <person name="Murakami T."/>
            <person name="Mori H."/>
        </authorList>
    </citation>
    <scope>NUCLEOTIDE SEQUENCE [LARGE SCALE GENOMIC DNA]</scope>
    <source>
        <strain evidence="11">14EGH31</strain>
    </source>
</reference>
<dbReference type="GO" id="GO:0004750">
    <property type="term" value="F:D-ribulose-phosphate 3-epimerase activity"/>
    <property type="evidence" value="ECO:0007669"/>
    <property type="project" value="UniProtKB-EC"/>
</dbReference>
<dbReference type="NCBIfam" id="NF004076">
    <property type="entry name" value="PRK05581.1-4"/>
    <property type="match status" value="1"/>
</dbReference>
<protein>
    <recommendedName>
        <fullName evidence="7">ribulose-phosphate 3-epimerase</fullName>
        <ecNumber evidence="7">5.1.3.1</ecNumber>
    </recommendedName>
</protein>
<dbReference type="Gene3D" id="3.20.20.70">
    <property type="entry name" value="Aldolase class I"/>
    <property type="match status" value="1"/>
</dbReference>
<dbReference type="GO" id="GO:0005975">
    <property type="term" value="P:carbohydrate metabolic process"/>
    <property type="evidence" value="ECO:0007669"/>
    <property type="project" value="InterPro"/>
</dbReference>
<dbReference type="InterPro" id="IPR000056">
    <property type="entry name" value="Ribul_P_3_epim-like"/>
</dbReference>
<dbReference type="PANTHER" id="PTHR11749">
    <property type="entry name" value="RIBULOSE-5-PHOSPHATE-3-EPIMERASE"/>
    <property type="match status" value="1"/>
</dbReference>
<dbReference type="InterPro" id="IPR013785">
    <property type="entry name" value="Aldolase_TIM"/>
</dbReference>
<dbReference type="CDD" id="cd00429">
    <property type="entry name" value="RPE"/>
    <property type="match status" value="1"/>
</dbReference>
<dbReference type="GO" id="GO:0005737">
    <property type="term" value="C:cytoplasm"/>
    <property type="evidence" value="ECO:0007669"/>
    <property type="project" value="UniProtKB-ARBA"/>
</dbReference>
<proteinExistence type="inferred from homology"/>
<comment type="similarity">
    <text evidence="6">Belongs to the ribulose-phosphate 3-epimerase family.</text>
</comment>
<dbReference type="AlphaFoldDB" id="A0A7I8DX04"/>
<evidence type="ECO:0000313" key="10">
    <source>
        <dbReference type="EMBL" id="BCL56576.1"/>
    </source>
</evidence>
<dbReference type="GO" id="GO:0046872">
    <property type="term" value="F:metal ion binding"/>
    <property type="evidence" value="ECO:0007669"/>
    <property type="project" value="UniProtKB-KW"/>
</dbReference>
<evidence type="ECO:0000256" key="6">
    <source>
        <dbReference type="ARBA" id="ARBA00009541"/>
    </source>
</evidence>
<dbReference type="InterPro" id="IPR011060">
    <property type="entry name" value="RibuloseP-bd_barrel"/>
</dbReference>
<evidence type="ECO:0000313" key="11">
    <source>
        <dbReference type="Proteomes" id="UP000593842"/>
    </source>
</evidence>
<dbReference type="Pfam" id="PF00834">
    <property type="entry name" value="Ribul_P_3_epim"/>
    <property type="match status" value="1"/>
</dbReference>
<dbReference type="Proteomes" id="UP000593842">
    <property type="component" value="Chromosome"/>
</dbReference>
<evidence type="ECO:0000256" key="1">
    <source>
        <dbReference type="ARBA" id="ARBA00001782"/>
    </source>
</evidence>
<dbReference type="EMBL" id="AP024085">
    <property type="protein sequence ID" value="BCL56576.1"/>
    <property type="molecule type" value="Genomic_DNA"/>
</dbReference>
<evidence type="ECO:0000256" key="9">
    <source>
        <dbReference type="ARBA" id="ARBA00023235"/>
    </source>
</evidence>
<comment type="cofactor">
    <cofactor evidence="2">
        <name>Mn(2+)</name>
        <dbReference type="ChEBI" id="CHEBI:29035"/>
    </cofactor>
</comment>
<gene>
    <name evidence="10" type="ORF">Fi14EGH31_02880</name>
</gene>
<keyword evidence="9" id="KW-0413">Isomerase</keyword>
<dbReference type="RefSeq" id="WP_200765070.1">
    <property type="nucleotide sequence ID" value="NZ_AP024085.1"/>
</dbReference>
<evidence type="ECO:0000256" key="8">
    <source>
        <dbReference type="ARBA" id="ARBA00022723"/>
    </source>
</evidence>
<evidence type="ECO:0000256" key="3">
    <source>
        <dbReference type="ARBA" id="ARBA00001941"/>
    </source>
</evidence>
<dbReference type="SUPFAM" id="SSF51366">
    <property type="entry name" value="Ribulose-phoshate binding barrel"/>
    <property type="match status" value="1"/>
</dbReference>
<evidence type="ECO:0000256" key="7">
    <source>
        <dbReference type="ARBA" id="ARBA00013188"/>
    </source>
</evidence>
<accession>A0A7I8DX04</accession>
<dbReference type="GeneID" id="70578703"/>
<comment type="catalytic activity">
    <reaction evidence="1">
        <text>D-ribulose 5-phosphate = D-xylulose 5-phosphate</text>
        <dbReference type="Rhea" id="RHEA:13677"/>
        <dbReference type="ChEBI" id="CHEBI:57737"/>
        <dbReference type="ChEBI" id="CHEBI:58121"/>
        <dbReference type="EC" id="5.1.3.1"/>
    </reaction>
</comment>
<dbReference type="EC" id="5.1.3.1" evidence="7"/>
<evidence type="ECO:0000256" key="4">
    <source>
        <dbReference type="ARBA" id="ARBA00001947"/>
    </source>
</evidence>
<dbReference type="FunFam" id="3.20.20.70:FF:000004">
    <property type="entry name" value="Ribulose-phosphate 3-epimerase"/>
    <property type="match status" value="1"/>
</dbReference>
<name>A0A7I8DX04_9FIRM</name>
<evidence type="ECO:0000256" key="2">
    <source>
        <dbReference type="ARBA" id="ARBA00001936"/>
    </source>
</evidence>
<sequence>MEKLLCPSMMCADFASLKTEIENLEKGGIDIFHLDVMDGSYVPNFGMGLQDIEYICKTATKPCDVHLMIEEPAKYVEKFAKLGAKIIYIHPETDPHACRTLQMIKGAGAKAGIAVNPGTTFETVKDLLYLCDYVMLMSVNPGFAGQKYLDFVTPKFKKFVEEAKNYGGYDVMIDGACSPEKIEMLSKIGVKGFILGTSALFGKGRSYQETIKELRGL</sequence>
<comment type="cofactor">
    <cofactor evidence="5">
        <name>Fe(2+)</name>
        <dbReference type="ChEBI" id="CHEBI:29033"/>
    </cofactor>
</comment>
<comment type="cofactor">
    <cofactor evidence="3">
        <name>Co(2+)</name>
        <dbReference type="ChEBI" id="CHEBI:48828"/>
    </cofactor>
</comment>